<organism evidence="1 2">
    <name type="scientific">Caerostris extrusa</name>
    <name type="common">Bark spider</name>
    <name type="synonym">Caerostris bankana</name>
    <dbReference type="NCBI Taxonomy" id="172846"/>
    <lineage>
        <taxon>Eukaryota</taxon>
        <taxon>Metazoa</taxon>
        <taxon>Ecdysozoa</taxon>
        <taxon>Arthropoda</taxon>
        <taxon>Chelicerata</taxon>
        <taxon>Arachnida</taxon>
        <taxon>Araneae</taxon>
        <taxon>Araneomorphae</taxon>
        <taxon>Entelegynae</taxon>
        <taxon>Araneoidea</taxon>
        <taxon>Araneidae</taxon>
        <taxon>Caerostris</taxon>
    </lineage>
</organism>
<dbReference type="Proteomes" id="UP001054945">
    <property type="component" value="Unassembled WGS sequence"/>
</dbReference>
<comment type="caution">
    <text evidence="1">The sequence shown here is derived from an EMBL/GenBank/DDBJ whole genome shotgun (WGS) entry which is preliminary data.</text>
</comment>
<evidence type="ECO:0000313" key="1">
    <source>
        <dbReference type="EMBL" id="GIY77623.1"/>
    </source>
</evidence>
<proteinExistence type="predicted"/>
<sequence length="85" mass="9803">MNSAYNDCRSCRTLHAALKGCFRTRPVLLNALRRKLELDGFLRKQKKPGLLKTQRGFDSEISPLSHWKAQLGRDFEPPIEMGIYI</sequence>
<gene>
    <name evidence="1" type="ORF">CEXT_407891</name>
</gene>
<dbReference type="EMBL" id="BPLR01015654">
    <property type="protein sequence ID" value="GIY77623.1"/>
    <property type="molecule type" value="Genomic_DNA"/>
</dbReference>
<evidence type="ECO:0000313" key="2">
    <source>
        <dbReference type="Proteomes" id="UP001054945"/>
    </source>
</evidence>
<reference evidence="1 2" key="1">
    <citation type="submission" date="2021-06" db="EMBL/GenBank/DDBJ databases">
        <title>Caerostris extrusa draft genome.</title>
        <authorList>
            <person name="Kono N."/>
            <person name="Arakawa K."/>
        </authorList>
    </citation>
    <scope>NUCLEOTIDE SEQUENCE [LARGE SCALE GENOMIC DNA]</scope>
</reference>
<accession>A0AAV4W5U3</accession>
<name>A0AAV4W5U3_CAEEX</name>
<keyword evidence="2" id="KW-1185">Reference proteome</keyword>
<dbReference type="AlphaFoldDB" id="A0AAV4W5U3"/>
<protein>
    <submittedName>
        <fullName evidence="1">Uncharacterized protein</fullName>
    </submittedName>
</protein>